<reference evidence="4" key="1">
    <citation type="journal article" date="2018" name="Nat. Genet.">
        <title>Extensive intraspecific gene order and gene structural variations between Mo17 and other maize genomes.</title>
        <authorList>
            <person name="Sun S."/>
            <person name="Zhou Y."/>
            <person name="Chen J."/>
            <person name="Shi J."/>
            <person name="Zhao H."/>
            <person name="Zhao H."/>
            <person name="Song W."/>
            <person name="Zhang M."/>
            <person name="Cui Y."/>
            <person name="Dong X."/>
            <person name="Liu H."/>
            <person name="Ma X."/>
            <person name="Jiao Y."/>
            <person name="Wang B."/>
            <person name="Wei X."/>
            <person name="Stein J.C."/>
            <person name="Glaubitz J.C."/>
            <person name="Lu F."/>
            <person name="Yu G."/>
            <person name="Liang C."/>
            <person name="Fengler K."/>
            <person name="Li B."/>
            <person name="Rafalski A."/>
            <person name="Schnable P.S."/>
            <person name="Ware D.H."/>
            <person name="Buckler E.S."/>
            <person name="Lai J."/>
        </authorList>
    </citation>
    <scope>NUCLEOTIDE SEQUENCE [LARGE SCALE GENOMIC DNA]</scope>
    <source>
        <tissue evidence="4">Seedling</tissue>
    </source>
</reference>
<protein>
    <submittedName>
        <fullName evidence="4">Major pollen allergen Bet v 1-L</fullName>
    </submittedName>
</protein>
<accession>A0A8J8XET6</accession>
<dbReference type="GO" id="GO:0009738">
    <property type="term" value="P:abscisic acid-activated signaling pathway"/>
    <property type="evidence" value="ECO:0007669"/>
    <property type="project" value="InterPro"/>
</dbReference>
<dbReference type="Proteomes" id="UP000251960">
    <property type="component" value="Chromosome 10"/>
</dbReference>
<dbReference type="PANTHER" id="PTHR31213">
    <property type="entry name" value="OS08G0374000 PROTEIN-RELATED"/>
    <property type="match status" value="1"/>
</dbReference>
<dbReference type="GO" id="GO:0006952">
    <property type="term" value="P:defense response"/>
    <property type="evidence" value="ECO:0007669"/>
    <property type="project" value="InterPro"/>
</dbReference>
<dbReference type="HOGENOM" id="CLU_081988_3_0_1"/>
<dbReference type="SMART" id="SM01037">
    <property type="entry name" value="Bet_v_1"/>
    <property type="match status" value="1"/>
</dbReference>
<dbReference type="OMA" id="CKVTVEY"/>
<dbReference type="GO" id="GO:0010427">
    <property type="term" value="F:abscisic acid binding"/>
    <property type="evidence" value="ECO:0007669"/>
    <property type="project" value="InterPro"/>
</dbReference>
<dbReference type="FunFam" id="3.30.530.20:FF:000030">
    <property type="entry name" value="Pathogenesis-related protein 10"/>
    <property type="match status" value="1"/>
</dbReference>
<proteinExistence type="inferred from homology"/>
<name>A0A8J8XET6_MAIZE</name>
<dbReference type="InterPro" id="IPR050279">
    <property type="entry name" value="Plant_def-hormone_signal"/>
</dbReference>
<evidence type="ECO:0000256" key="2">
    <source>
        <dbReference type="ARBA" id="ARBA00009744"/>
    </source>
</evidence>
<comment type="similarity">
    <text evidence="2">Belongs to the BetVI family.</text>
</comment>
<dbReference type="PANTHER" id="PTHR31213:SF168">
    <property type="entry name" value="OS12G0555100 PROTEIN"/>
    <property type="match status" value="1"/>
</dbReference>
<dbReference type="GO" id="GO:0038023">
    <property type="term" value="F:signaling receptor activity"/>
    <property type="evidence" value="ECO:0007669"/>
    <property type="project" value="InterPro"/>
</dbReference>
<dbReference type="PRINTS" id="PR00634">
    <property type="entry name" value="BETALLERGEN"/>
</dbReference>
<gene>
    <name evidence="4" type="primary">BETV1L</name>
    <name evidence="4" type="ORF">Zm00014a_018357</name>
</gene>
<dbReference type="InterPro" id="IPR000916">
    <property type="entry name" value="Bet_v_I/MLP"/>
</dbReference>
<dbReference type="InterPro" id="IPR024949">
    <property type="entry name" value="Bet_v_I_allergen"/>
</dbReference>
<comment type="subcellular location">
    <subcellularLocation>
        <location evidence="1">Nucleus</location>
    </subcellularLocation>
</comment>
<sequence length="161" mass="17026">MVSGSISEEIAVAVPAERMWKVAFAETKSALLPKACAGYVDAVEVDGDGGPGSVTTMKLNPSLGENKTLKSRVVALDAAARVVRTEVLQGGTVSAQLRTHFAEIRVEAAGEGACVAKVKVDYERLDGAPLAPEDEARLAQGYVRLVRMVEAYLVAHPDEFA</sequence>
<evidence type="ECO:0000313" key="4">
    <source>
        <dbReference type="EMBL" id="PWZ46389.1"/>
    </source>
</evidence>
<dbReference type="GO" id="GO:0004864">
    <property type="term" value="F:protein phosphatase inhibitor activity"/>
    <property type="evidence" value="ECO:0007669"/>
    <property type="project" value="InterPro"/>
</dbReference>
<dbReference type="SMR" id="A0A8J8XET6"/>
<dbReference type="Gene3D" id="3.30.530.20">
    <property type="match status" value="1"/>
</dbReference>
<dbReference type="CDD" id="cd07816">
    <property type="entry name" value="Bet_v1-like"/>
    <property type="match status" value="1"/>
</dbReference>
<dbReference type="Pfam" id="PF00407">
    <property type="entry name" value="Bet_v_1"/>
    <property type="match status" value="1"/>
</dbReference>
<evidence type="ECO:0000256" key="1">
    <source>
        <dbReference type="ARBA" id="ARBA00004123"/>
    </source>
</evidence>
<dbReference type="InterPro" id="IPR023393">
    <property type="entry name" value="START-like_dom_sf"/>
</dbReference>
<evidence type="ECO:0000259" key="3">
    <source>
        <dbReference type="SMART" id="SM01037"/>
    </source>
</evidence>
<dbReference type="OrthoDB" id="631900at2759"/>
<comment type="caution">
    <text evidence="4">The sequence shown here is derived from an EMBL/GenBank/DDBJ whole genome shotgun (WGS) entry which is preliminary data.</text>
</comment>
<dbReference type="AlphaFoldDB" id="A0A8J8XET6"/>
<dbReference type="SUPFAM" id="SSF55961">
    <property type="entry name" value="Bet v1-like"/>
    <property type="match status" value="1"/>
</dbReference>
<organism evidence="4">
    <name type="scientific">Zea mays</name>
    <name type="common">Maize</name>
    <dbReference type="NCBI Taxonomy" id="4577"/>
    <lineage>
        <taxon>Eukaryota</taxon>
        <taxon>Viridiplantae</taxon>
        <taxon>Streptophyta</taxon>
        <taxon>Embryophyta</taxon>
        <taxon>Tracheophyta</taxon>
        <taxon>Spermatophyta</taxon>
        <taxon>Magnoliopsida</taxon>
        <taxon>Liliopsida</taxon>
        <taxon>Poales</taxon>
        <taxon>Poaceae</taxon>
        <taxon>PACMAD clade</taxon>
        <taxon>Panicoideae</taxon>
        <taxon>Andropogonodae</taxon>
        <taxon>Andropogoneae</taxon>
        <taxon>Tripsacinae</taxon>
        <taxon>Zea</taxon>
    </lineage>
</organism>
<dbReference type="GO" id="GO:0005634">
    <property type="term" value="C:nucleus"/>
    <property type="evidence" value="ECO:0007669"/>
    <property type="project" value="UniProtKB-SubCell"/>
</dbReference>
<feature type="domain" description="Bet v I/Major latex protein" evidence="3">
    <location>
        <begin position="1"/>
        <end position="156"/>
    </location>
</feature>
<dbReference type="EMBL" id="NCVQ01000002">
    <property type="protein sequence ID" value="PWZ46389.1"/>
    <property type="molecule type" value="Genomic_DNA"/>
</dbReference>
<dbReference type="KEGG" id="zma:100280981"/>